<evidence type="ECO:0000256" key="5">
    <source>
        <dbReference type="ARBA" id="ARBA00022475"/>
    </source>
</evidence>
<gene>
    <name evidence="11" type="ORF">MPIPNATIZW_LOCUS19009</name>
    <name evidence="12" type="ORF">MPIPNATIZW_LOCUS19011</name>
</gene>
<comment type="subcellular location">
    <subcellularLocation>
        <location evidence="1">Cell junction</location>
        <location evidence="1">Tight junction</location>
    </subcellularLocation>
    <subcellularLocation>
        <location evidence="2">Cell membrane</location>
        <topology evidence="2">Multi-pass membrane protein</topology>
    </subcellularLocation>
</comment>
<keyword evidence="7" id="KW-0965">Cell junction</keyword>
<dbReference type="EMBL" id="OY882880">
    <property type="protein sequence ID" value="CAK6450703.1"/>
    <property type="molecule type" value="Genomic_DNA"/>
</dbReference>
<evidence type="ECO:0000256" key="4">
    <source>
        <dbReference type="ARBA" id="ARBA00022427"/>
    </source>
</evidence>
<evidence type="ECO:0000313" key="12">
    <source>
        <dbReference type="EMBL" id="CAK6450705.1"/>
    </source>
</evidence>
<dbReference type="PANTHER" id="PTHR12002">
    <property type="entry name" value="CLAUDIN"/>
    <property type="match status" value="1"/>
</dbReference>
<name>A0ABP0AJK6_PIPNA</name>
<proteinExistence type="inferred from homology"/>
<evidence type="ECO:0008006" key="14">
    <source>
        <dbReference type="Google" id="ProtNLM"/>
    </source>
</evidence>
<evidence type="ECO:0000256" key="1">
    <source>
        <dbReference type="ARBA" id="ARBA00004435"/>
    </source>
</evidence>
<keyword evidence="13" id="KW-1185">Reference proteome</keyword>
<sequence length="217" mass="24004">MAKASLIHSANCQIAGFIVTTIGWIFSMTCMGLAEWRIWYMESTSAPSPGLACVGMWKVCTYQSNNLQSRAIACHRYTYSDSYLPLNIRITQHLLLAANLLALLGKVLTIMGLQRVCVAHLQKENTCNLFLASGALSIIAGVFIFIVVIWNYHAVMNEDGIHFPPSFYMPFRPHRQEIGSTVPVAVLAAILILLSGLFTLSYQLLPRQPSVPEASEV</sequence>
<dbReference type="EMBL" id="OY882880">
    <property type="protein sequence ID" value="CAK6450705.1"/>
    <property type="molecule type" value="Genomic_DNA"/>
</dbReference>
<keyword evidence="4" id="KW-0796">Tight junction</keyword>
<evidence type="ECO:0000256" key="9">
    <source>
        <dbReference type="ARBA" id="ARBA00023136"/>
    </source>
</evidence>
<comment type="similarity">
    <text evidence="3">Belongs to the claudin family.</text>
</comment>
<feature type="transmembrane region" description="Helical" evidence="10">
    <location>
        <begin position="178"/>
        <end position="200"/>
    </location>
</feature>
<dbReference type="Pfam" id="PF13903">
    <property type="entry name" value="Claudin_2"/>
    <property type="match status" value="1"/>
</dbReference>
<evidence type="ECO:0000256" key="3">
    <source>
        <dbReference type="ARBA" id="ARBA00008295"/>
    </source>
</evidence>
<keyword evidence="6 10" id="KW-0812">Transmembrane</keyword>
<evidence type="ECO:0000256" key="8">
    <source>
        <dbReference type="ARBA" id="ARBA00022989"/>
    </source>
</evidence>
<dbReference type="InterPro" id="IPR006187">
    <property type="entry name" value="Claudin"/>
</dbReference>
<evidence type="ECO:0000256" key="7">
    <source>
        <dbReference type="ARBA" id="ARBA00022949"/>
    </source>
</evidence>
<feature type="transmembrane region" description="Helical" evidence="10">
    <location>
        <begin position="12"/>
        <end position="34"/>
    </location>
</feature>
<evidence type="ECO:0000256" key="6">
    <source>
        <dbReference type="ARBA" id="ARBA00022692"/>
    </source>
</evidence>
<dbReference type="InterPro" id="IPR004031">
    <property type="entry name" value="PMP22/EMP/MP20/Claudin"/>
</dbReference>
<protein>
    <recommendedName>
        <fullName evidence="14">Claudin</fullName>
    </recommendedName>
</protein>
<dbReference type="Proteomes" id="UP001314169">
    <property type="component" value="Chromosome Y"/>
</dbReference>
<evidence type="ECO:0000256" key="10">
    <source>
        <dbReference type="SAM" id="Phobius"/>
    </source>
</evidence>
<evidence type="ECO:0000313" key="11">
    <source>
        <dbReference type="EMBL" id="CAK6450703.1"/>
    </source>
</evidence>
<keyword evidence="5" id="KW-1003">Cell membrane</keyword>
<dbReference type="PRINTS" id="PR01077">
    <property type="entry name" value="CLAUDIN"/>
</dbReference>
<feature type="transmembrane region" description="Helical" evidence="10">
    <location>
        <begin position="129"/>
        <end position="150"/>
    </location>
</feature>
<keyword evidence="9 10" id="KW-0472">Membrane</keyword>
<feature type="transmembrane region" description="Helical" evidence="10">
    <location>
        <begin position="90"/>
        <end position="108"/>
    </location>
</feature>
<dbReference type="Gene3D" id="1.20.140.150">
    <property type="match status" value="1"/>
</dbReference>
<organism evidence="12">
    <name type="scientific">Pipistrellus nathusii</name>
    <name type="common">Nathusius' pipistrelle</name>
    <dbReference type="NCBI Taxonomy" id="59473"/>
    <lineage>
        <taxon>Eukaryota</taxon>
        <taxon>Metazoa</taxon>
        <taxon>Chordata</taxon>
        <taxon>Craniata</taxon>
        <taxon>Vertebrata</taxon>
        <taxon>Euteleostomi</taxon>
        <taxon>Mammalia</taxon>
        <taxon>Eutheria</taxon>
        <taxon>Laurasiatheria</taxon>
        <taxon>Chiroptera</taxon>
        <taxon>Yangochiroptera</taxon>
        <taxon>Vespertilionidae</taxon>
        <taxon>Pipistrellus</taxon>
    </lineage>
</organism>
<reference evidence="12" key="1">
    <citation type="submission" date="2023-12" db="EMBL/GenBank/DDBJ databases">
        <authorList>
            <person name="Brown T."/>
        </authorList>
    </citation>
    <scope>NUCLEOTIDE SEQUENCE</scope>
</reference>
<accession>A0ABP0AJK6</accession>
<evidence type="ECO:0000256" key="2">
    <source>
        <dbReference type="ARBA" id="ARBA00004651"/>
    </source>
</evidence>
<evidence type="ECO:0000313" key="13">
    <source>
        <dbReference type="Proteomes" id="UP001314169"/>
    </source>
</evidence>
<keyword evidence="8 10" id="KW-1133">Transmembrane helix</keyword>